<dbReference type="Proteomes" id="UP001499988">
    <property type="component" value="Unassembled WGS sequence"/>
</dbReference>
<keyword evidence="1" id="KW-0732">Signal</keyword>
<dbReference type="InterPro" id="IPR010262">
    <property type="entry name" value="Arylsulfotransferase_bact"/>
</dbReference>
<dbReference type="SUPFAM" id="SSF82171">
    <property type="entry name" value="DPP6 N-terminal domain-like"/>
    <property type="match status" value="1"/>
</dbReference>
<dbReference type="PANTHER" id="PTHR35340">
    <property type="entry name" value="PQQ ENZYME REPEAT PROTEIN-RELATED"/>
    <property type="match status" value="1"/>
</dbReference>
<gene>
    <name evidence="2" type="ORF">GCM10023333_20840</name>
</gene>
<evidence type="ECO:0000256" key="1">
    <source>
        <dbReference type="SAM" id="SignalP"/>
    </source>
</evidence>
<keyword evidence="3" id="KW-1185">Reference proteome</keyword>
<dbReference type="Pfam" id="PF05935">
    <property type="entry name" value="Arylsulfotrans"/>
    <property type="match status" value="1"/>
</dbReference>
<feature type="chain" id="PRO_5046887217" description="Arylsulfotransferase N-terminal domain-containing protein" evidence="1">
    <location>
        <begin position="20"/>
        <end position="557"/>
    </location>
</feature>
<accession>A0ABP9ETU9</accession>
<reference evidence="3" key="1">
    <citation type="journal article" date="2019" name="Int. J. Syst. Evol. Microbiol.">
        <title>The Global Catalogue of Microorganisms (GCM) 10K type strain sequencing project: providing services to taxonomists for standard genome sequencing and annotation.</title>
        <authorList>
            <consortium name="The Broad Institute Genomics Platform"/>
            <consortium name="The Broad Institute Genome Sequencing Center for Infectious Disease"/>
            <person name="Wu L."/>
            <person name="Ma J."/>
        </authorList>
    </citation>
    <scope>NUCLEOTIDE SEQUENCE [LARGE SCALE GENOMIC DNA]</scope>
    <source>
        <strain evidence="3">JCM 18401</strain>
    </source>
</reference>
<evidence type="ECO:0000313" key="2">
    <source>
        <dbReference type="EMBL" id="GAA4887235.1"/>
    </source>
</evidence>
<organism evidence="2 3">
    <name type="scientific">Ferrimonas pelagia</name>
    <dbReference type="NCBI Taxonomy" id="1177826"/>
    <lineage>
        <taxon>Bacteria</taxon>
        <taxon>Pseudomonadati</taxon>
        <taxon>Pseudomonadota</taxon>
        <taxon>Gammaproteobacteria</taxon>
        <taxon>Alteromonadales</taxon>
        <taxon>Ferrimonadaceae</taxon>
        <taxon>Ferrimonas</taxon>
    </lineage>
</organism>
<proteinExistence type="predicted"/>
<protein>
    <recommendedName>
        <fullName evidence="4">Arylsulfotransferase N-terminal domain-containing protein</fullName>
    </recommendedName>
</protein>
<feature type="signal peptide" evidence="1">
    <location>
        <begin position="1"/>
        <end position="19"/>
    </location>
</feature>
<evidence type="ECO:0000313" key="3">
    <source>
        <dbReference type="Proteomes" id="UP001499988"/>
    </source>
</evidence>
<dbReference type="EMBL" id="BAABJZ010000070">
    <property type="protein sequence ID" value="GAA4887235.1"/>
    <property type="molecule type" value="Genomic_DNA"/>
</dbReference>
<evidence type="ECO:0008006" key="4">
    <source>
        <dbReference type="Google" id="ProtNLM"/>
    </source>
</evidence>
<sequence length="557" mass="62605">MIKKLLLGALALLPAPLLAFSALESYIRPNPNPSVPNAAVLFVHSSQPVDLTVTLSSDRHQRRFEFTGHDGGKTPLPLVGFYPGRQHQILVEVTEQGNHESSFTLNHHYTAPRLPSDPAQFPDILIKRNASVITEPGITLFNPRRRLPVANAAQGDSKANDFNRNFGLLVAVDDRGEVIWHYQSDSRISDYQITAQGTVIYMTQDYRLVEIDPLGNVLRQWYAAHRPQGPLEGGIPVDTLTFHHSFNQLDNGNLLLLGSERRQVENYYTSETDTEAPRKTQWVMGDEALEITPEGEIVWRWRAFDHLDPFDIGYETFIGYWTRRGFPDTWCWSHANKILPLADGNALINFRHLSAVAKLDRSHENVAPLWLAGPDQPQSAFPQLAMQQGQWYWHQHSPSITPDGHLMVFDNANYQAHAFQTPTAPADTRSRIVQYRLDEDNGLLTQHWDSEIPGDPGVVSYAMGSAQTLTNTGNILAGYGFILADDDVANNDWQSFEQDNAWTRIREYSPSTPAQVAWELTLQAKSNSHDLGWSLFGARRIPDFLGIWPGSQATAAE</sequence>
<comment type="caution">
    <text evidence="2">The sequence shown here is derived from an EMBL/GenBank/DDBJ whole genome shotgun (WGS) entry which is preliminary data.</text>
</comment>
<name>A0ABP9ETU9_9GAMM</name>
<dbReference type="PANTHER" id="PTHR35340:SF5">
    <property type="entry name" value="ASST-DOMAIN-CONTAINING PROTEIN"/>
    <property type="match status" value="1"/>
</dbReference>
<dbReference type="InterPro" id="IPR053143">
    <property type="entry name" value="Arylsulfate_ST"/>
</dbReference>
<dbReference type="RefSeq" id="WP_345335321.1">
    <property type="nucleotide sequence ID" value="NZ_BAABJZ010000070.1"/>
</dbReference>